<dbReference type="UniPathway" id="UPA00281"/>
<evidence type="ECO:0000256" key="1">
    <source>
        <dbReference type="ARBA" id="ARBA00004781"/>
    </source>
</evidence>
<comment type="catalytic activity">
    <reaction evidence="5 6">
        <text>dTDP-beta-L-rhamnose + NADP(+) = dTDP-4-dehydro-beta-L-rhamnose + NADPH + H(+)</text>
        <dbReference type="Rhea" id="RHEA:21796"/>
        <dbReference type="ChEBI" id="CHEBI:15378"/>
        <dbReference type="ChEBI" id="CHEBI:57510"/>
        <dbReference type="ChEBI" id="CHEBI:57783"/>
        <dbReference type="ChEBI" id="CHEBI:58349"/>
        <dbReference type="ChEBI" id="CHEBI:62830"/>
        <dbReference type="EC" id="1.1.1.133"/>
    </reaction>
</comment>
<dbReference type="STRING" id="1209072.GCA_000766945_03489"/>
<evidence type="ECO:0000313" key="8">
    <source>
        <dbReference type="EMBL" id="OZY86788.1"/>
    </source>
</evidence>
<reference evidence="9" key="1">
    <citation type="submission" date="2017-05" db="EMBL/GenBank/DDBJ databases">
        <authorList>
            <person name="Barney B.M."/>
        </authorList>
    </citation>
    <scope>NUCLEOTIDE SEQUENCE [LARGE SCALE GENOMIC DNA]</scope>
    <source>
        <strain evidence="9">PSBB022</strain>
    </source>
</reference>
<dbReference type="InterPro" id="IPR029903">
    <property type="entry name" value="RmlD-like-bd"/>
</dbReference>
<proteinExistence type="inferred from homology"/>
<dbReference type="PANTHER" id="PTHR10491">
    <property type="entry name" value="DTDP-4-DEHYDRORHAMNOSE REDUCTASE"/>
    <property type="match status" value="1"/>
</dbReference>
<keyword evidence="6" id="KW-0560">Oxidoreductase</keyword>
<name>A0A266QA99_9GAMM</name>
<dbReference type="Pfam" id="PF04321">
    <property type="entry name" value="RmlD_sub_bind"/>
    <property type="match status" value="1"/>
</dbReference>
<keyword evidence="9" id="KW-1185">Reference proteome</keyword>
<organism evidence="8 9">
    <name type="scientific">Cellvibrio mixtus</name>
    <dbReference type="NCBI Taxonomy" id="39650"/>
    <lineage>
        <taxon>Bacteria</taxon>
        <taxon>Pseudomonadati</taxon>
        <taxon>Pseudomonadota</taxon>
        <taxon>Gammaproteobacteria</taxon>
        <taxon>Cellvibrionales</taxon>
        <taxon>Cellvibrionaceae</taxon>
        <taxon>Cellvibrio</taxon>
    </lineage>
</organism>
<dbReference type="Proteomes" id="UP000216101">
    <property type="component" value="Unassembled WGS sequence"/>
</dbReference>
<evidence type="ECO:0000256" key="3">
    <source>
        <dbReference type="ARBA" id="ARBA00012929"/>
    </source>
</evidence>
<feature type="domain" description="RmlD-like substrate binding" evidence="7">
    <location>
        <begin position="33"/>
        <end position="309"/>
    </location>
</feature>
<protein>
    <recommendedName>
        <fullName evidence="4 6">dTDP-4-dehydrorhamnose reductase</fullName>
        <ecNumber evidence="3 6">1.1.1.133</ecNumber>
    </recommendedName>
</protein>
<dbReference type="AlphaFoldDB" id="A0A266QA99"/>
<comment type="cofactor">
    <cofactor evidence="6">
        <name>Mg(2+)</name>
        <dbReference type="ChEBI" id="CHEBI:18420"/>
    </cofactor>
    <text evidence="6">Binds 1 Mg(2+) ion per monomer.</text>
</comment>
<evidence type="ECO:0000256" key="5">
    <source>
        <dbReference type="ARBA" id="ARBA00048200"/>
    </source>
</evidence>
<evidence type="ECO:0000256" key="2">
    <source>
        <dbReference type="ARBA" id="ARBA00010944"/>
    </source>
</evidence>
<dbReference type="UniPathway" id="UPA00124"/>
<evidence type="ECO:0000313" key="9">
    <source>
        <dbReference type="Proteomes" id="UP000216101"/>
    </source>
</evidence>
<dbReference type="InterPro" id="IPR036291">
    <property type="entry name" value="NAD(P)-bd_dom_sf"/>
</dbReference>
<comment type="similarity">
    <text evidence="2 6">Belongs to the dTDP-4-dehydrorhamnose reductase family.</text>
</comment>
<dbReference type="EC" id="1.1.1.133" evidence="3 6"/>
<dbReference type="EMBL" id="NHNI01000001">
    <property type="protein sequence ID" value="OZY86788.1"/>
    <property type="molecule type" value="Genomic_DNA"/>
</dbReference>
<dbReference type="PANTHER" id="PTHR10491:SF4">
    <property type="entry name" value="METHIONINE ADENOSYLTRANSFERASE 2 SUBUNIT BETA"/>
    <property type="match status" value="1"/>
</dbReference>
<sequence length="322" mass="35454">MFQWRITLVAPCACAANMRKNFTGMWITMSFTLLLTDVNSPLGKALEHELEREPFKLLMPAGSLLDWSDQAAVSAYIEREKPDLVINCRGWEEAYYPGGQMPLVETARHLVPACKLADIPLIHFSSYSVFGADPKGTHSEKDVPAPQNETGAAFVEAEQAISAGLQRFIVLRLSWVIGAYGDNHLTRLLSAFLAGASVTVNRRLRGAPTALSDAARVAVAMVKQISCGAENWGVMHYCSGDACAEDEFADQVLQLLIQQQLLTAEPSLTLVDAEPENEPLSAVLGCRHARDNFGIQARSWRPSLLPLVKQWLHNREQIKAAQ</sequence>
<comment type="caution">
    <text evidence="8">The sequence shown here is derived from an EMBL/GenBank/DDBJ whole genome shotgun (WGS) entry which is preliminary data.</text>
</comment>
<comment type="function">
    <text evidence="6">Catalyzes the reduction of dTDP-6-deoxy-L-lyxo-4-hexulose to yield dTDP-L-rhamnose.</text>
</comment>
<dbReference type="Gene3D" id="3.90.25.10">
    <property type="entry name" value="UDP-galactose 4-epimerase, domain 1"/>
    <property type="match status" value="1"/>
</dbReference>
<evidence type="ECO:0000259" key="7">
    <source>
        <dbReference type="Pfam" id="PF04321"/>
    </source>
</evidence>
<keyword evidence="6" id="KW-0521">NADP</keyword>
<comment type="pathway">
    <text evidence="1 6">Carbohydrate biosynthesis; dTDP-L-rhamnose biosynthesis.</text>
</comment>
<dbReference type="GO" id="GO:0008831">
    <property type="term" value="F:dTDP-4-dehydrorhamnose reductase activity"/>
    <property type="evidence" value="ECO:0007669"/>
    <property type="project" value="UniProtKB-EC"/>
</dbReference>
<dbReference type="GO" id="GO:0019305">
    <property type="term" value="P:dTDP-rhamnose biosynthetic process"/>
    <property type="evidence" value="ECO:0007669"/>
    <property type="project" value="UniProtKB-UniPathway"/>
</dbReference>
<dbReference type="Gene3D" id="3.40.50.720">
    <property type="entry name" value="NAD(P)-binding Rossmann-like Domain"/>
    <property type="match status" value="1"/>
</dbReference>
<evidence type="ECO:0000256" key="6">
    <source>
        <dbReference type="RuleBase" id="RU364082"/>
    </source>
</evidence>
<accession>A0A266QA99</accession>
<dbReference type="GO" id="GO:0009243">
    <property type="term" value="P:O antigen biosynthetic process"/>
    <property type="evidence" value="ECO:0007669"/>
    <property type="project" value="UniProtKB-UniPathway"/>
</dbReference>
<evidence type="ECO:0000256" key="4">
    <source>
        <dbReference type="ARBA" id="ARBA00017099"/>
    </source>
</evidence>
<dbReference type="InterPro" id="IPR005913">
    <property type="entry name" value="dTDP_dehydrorham_reduct"/>
</dbReference>
<dbReference type="SUPFAM" id="SSF51735">
    <property type="entry name" value="NAD(P)-binding Rossmann-fold domains"/>
    <property type="match status" value="1"/>
</dbReference>
<gene>
    <name evidence="8" type="ORF">CBP51_07200</name>
</gene>